<dbReference type="InterPro" id="IPR004358">
    <property type="entry name" value="Sig_transdc_His_kin-like_C"/>
</dbReference>
<dbReference type="PANTHER" id="PTHR43304:SF1">
    <property type="entry name" value="PAC DOMAIN-CONTAINING PROTEIN"/>
    <property type="match status" value="1"/>
</dbReference>
<evidence type="ECO:0000313" key="10">
    <source>
        <dbReference type="Proteomes" id="UP000830401"/>
    </source>
</evidence>
<dbReference type="InterPro" id="IPR036890">
    <property type="entry name" value="HATPase_C_sf"/>
</dbReference>
<dbReference type="InterPro" id="IPR035965">
    <property type="entry name" value="PAS-like_dom_sf"/>
</dbReference>
<dbReference type="SMART" id="SM00091">
    <property type="entry name" value="PAS"/>
    <property type="match status" value="5"/>
</dbReference>
<dbReference type="InterPro" id="IPR013656">
    <property type="entry name" value="PAS_4"/>
</dbReference>
<dbReference type="Gene3D" id="1.10.287.130">
    <property type="match status" value="1"/>
</dbReference>
<dbReference type="Pfam" id="PF00512">
    <property type="entry name" value="HisKA"/>
    <property type="match status" value="1"/>
</dbReference>
<dbReference type="InterPro" id="IPR000014">
    <property type="entry name" value="PAS"/>
</dbReference>
<evidence type="ECO:0000256" key="2">
    <source>
        <dbReference type="ARBA" id="ARBA00012438"/>
    </source>
</evidence>
<dbReference type="SUPFAM" id="SSF47384">
    <property type="entry name" value="Homodimeric domain of signal transducing histidine kinase"/>
    <property type="match status" value="1"/>
</dbReference>
<dbReference type="Pfam" id="PF02518">
    <property type="entry name" value="HATPase_c"/>
    <property type="match status" value="1"/>
</dbReference>
<keyword evidence="5" id="KW-0418">Kinase</keyword>
<evidence type="ECO:0000256" key="1">
    <source>
        <dbReference type="ARBA" id="ARBA00000085"/>
    </source>
</evidence>
<evidence type="ECO:0000256" key="5">
    <source>
        <dbReference type="ARBA" id="ARBA00022777"/>
    </source>
</evidence>
<dbReference type="SUPFAM" id="SSF55785">
    <property type="entry name" value="PYP-like sensor domain (PAS domain)"/>
    <property type="match status" value="5"/>
</dbReference>
<keyword evidence="9" id="KW-0614">Plasmid</keyword>
<proteinExistence type="predicted"/>
<dbReference type="InterPro" id="IPR003661">
    <property type="entry name" value="HisK_dim/P_dom"/>
</dbReference>
<dbReference type="RefSeq" id="WP_245127566.1">
    <property type="nucleotide sequence ID" value="NZ_CP095068.1"/>
</dbReference>
<evidence type="ECO:0000256" key="4">
    <source>
        <dbReference type="ARBA" id="ARBA00022679"/>
    </source>
</evidence>
<dbReference type="Gene3D" id="3.30.565.10">
    <property type="entry name" value="Histidine kinase-like ATPase, C-terminal domain"/>
    <property type="match status" value="1"/>
</dbReference>
<keyword evidence="10" id="KW-1185">Reference proteome</keyword>
<geneLocation type="plasmid" evidence="9 10">
    <name>unnamed7</name>
</geneLocation>
<dbReference type="InterPro" id="IPR005467">
    <property type="entry name" value="His_kinase_dom"/>
</dbReference>
<name>A0ABY4GFI1_9BACT</name>
<dbReference type="NCBIfam" id="TIGR00229">
    <property type="entry name" value="sensory_box"/>
    <property type="match status" value="1"/>
</dbReference>
<feature type="domain" description="PAS" evidence="8">
    <location>
        <begin position="761"/>
        <end position="831"/>
    </location>
</feature>
<dbReference type="SMART" id="SM00388">
    <property type="entry name" value="HisKA"/>
    <property type="match status" value="1"/>
</dbReference>
<gene>
    <name evidence="9" type="ORF">MUN86_29855</name>
</gene>
<dbReference type="Gene3D" id="3.30.450.20">
    <property type="entry name" value="PAS domain"/>
    <property type="match status" value="5"/>
</dbReference>
<dbReference type="PROSITE" id="PS50109">
    <property type="entry name" value="HIS_KIN"/>
    <property type="match status" value="1"/>
</dbReference>
<dbReference type="SMART" id="SM00387">
    <property type="entry name" value="HATPase_c"/>
    <property type="match status" value="1"/>
</dbReference>
<sequence length="1144" mass="129041">MSDLVPSLAAFPADLQATYPQAELVWGMLEASLTGLALYSPLCDEQGRLVDFRIDLLNPTAQRILQQPARPTGTYLQYYPHTLATGVFAFHRDAFESSAPARMNVNYQADGLDNYFQLSARRVGQGLLVSFTDTADAARTEVELALRVSQAQERAARAEVELQRQQLYNILEQAPAMICLFEGPQHTFQFVNPPYQALVGNRPLVGKPIAEAMPELAGQPIFDLLDQVYRTGETFFANEMLVQLDHANDGIRELEKRYYNFIYQARHNLAGAIDGIFVFAYDVTTLVLARLEVQHLNEELAALNEELHVSNEEYLTANTALHEAQHELQQLNQKLEGRVTERTAQLSAARAETEQQRTRLARLFMQAPAAICILDGPDLIFELINPIYQQFIPKRQLLGKPLLEALPELADHAAYHTMRHVFDTGEALWQQALHMPLARTDGGVLEDRYFNYVQQPRYDEQGRIDGVLVFGFEVTELVQARQQAEALQAQVLSVAQRQVQERETLYQVFAQTPAAICIQRGPEHRYDYLNQAYQDFFPGRHLLGIPVAEALPETVASGVVALLDHVYQTGETYYGNELPLQIAQPDGSLRQMYFTFTYQAYRENGEIVGISTFAYDVKEQVVARQEREVERQLLLSLFQEAPAGICILAGPELAFEFVNPGYQQLLPGRALQDRPVFEAMPELVGTPVETLLRQVYATGQPHEAQGLHVPVARPTDGVLEDRYFTFVYQGRRDAQGHIDGILVFVFEVTEQVQARQAAEASSRQLRLITDALPVLIGYIDREEKYRFANRAYEPWFHLRAEELLGRPIREVAGPQAYPTIQPYIARALAGEPVEFEVEMPFRPGFTKHIHTIYIPDVQHGVVQGFYTLVTDVTEQVEARRQVQDLNQELAAINEKLTATNRDLHESNTLLIRTNEDLDNFIYTASHDLKAPISNIEGLLYLLRDELPADVVQQGNVAPALHLMLEAVERFKRTIEHLTDVSKLQKEHTSATQAVQLATIVEGVQQDLAPLIQETGARLLVNVSDFPPVSFSEKNLRSVVYNLLSNALKYRSPDRSLHVDVRAHVRAGYTVLEVHDNGLGIEPHQLPKLYTMFQRFHTHIEGTGIGLFMVKRMVENAGGRLEVHSQPGAGTTFFVYLPHMPQPSA</sequence>
<feature type="domain" description="Histidine kinase" evidence="7">
    <location>
        <begin position="923"/>
        <end position="1140"/>
    </location>
</feature>
<dbReference type="PROSITE" id="PS50112">
    <property type="entry name" value="PAS"/>
    <property type="match status" value="1"/>
</dbReference>
<keyword evidence="6" id="KW-0175">Coiled coil</keyword>
<evidence type="ECO:0000256" key="3">
    <source>
        <dbReference type="ARBA" id="ARBA00022553"/>
    </source>
</evidence>
<dbReference type="Proteomes" id="UP000830401">
    <property type="component" value="Plasmid unnamed7"/>
</dbReference>
<dbReference type="CDD" id="cd00082">
    <property type="entry name" value="HisKA"/>
    <property type="match status" value="1"/>
</dbReference>
<organism evidence="9 10">
    <name type="scientific">Hymenobacter volaticus</name>
    <dbReference type="NCBI Taxonomy" id="2932254"/>
    <lineage>
        <taxon>Bacteria</taxon>
        <taxon>Pseudomonadati</taxon>
        <taxon>Bacteroidota</taxon>
        <taxon>Cytophagia</taxon>
        <taxon>Cytophagales</taxon>
        <taxon>Hymenobacteraceae</taxon>
        <taxon>Hymenobacter</taxon>
    </lineage>
</organism>
<feature type="coiled-coil region" evidence="6">
    <location>
        <begin position="875"/>
        <end position="902"/>
    </location>
</feature>
<dbReference type="Pfam" id="PF08448">
    <property type="entry name" value="PAS_4"/>
    <property type="match status" value="5"/>
</dbReference>
<reference evidence="9" key="1">
    <citation type="submission" date="2022-04" db="EMBL/GenBank/DDBJ databases">
        <title>Hymenobacter sp. isolated from the air.</title>
        <authorList>
            <person name="Won M."/>
            <person name="Lee C.-M."/>
            <person name="Woen H.-Y."/>
            <person name="Kwon S.-W."/>
        </authorList>
    </citation>
    <scope>NUCLEOTIDE SEQUENCE</scope>
    <source>
        <strain evidence="9">5420S-77</strain>
        <plasmid evidence="9">unnamed7</plasmid>
    </source>
</reference>
<evidence type="ECO:0000256" key="6">
    <source>
        <dbReference type="SAM" id="Coils"/>
    </source>
</evidence>
<dbReference type="PRINTS" id="PR00344">
    <property type="entry name" value="BCTRLSENSOR"/>
</dbReference>
<evidence type="ECO:0000259" key="7">
    <source>
        <dbReference type="PROSITE" id="PS50109"/>
    </source>
</evidence>
<feature type="coiled-coil region" evidence="6">
    <location>
        <begin position="286"/>
        <end position="341"/>
    </location>
</feature>
<dbReference type="SUPFAM" id="SSF55874">
    <property type="entry name" value="ATPase domain of HSP90 chaperone/DNA topoisomerase II/histidine kinase"/>
    <property type="match status" value="1"/>
</dbReference>
<keyword evidence="3" id="KW-0597">Phosphoprotein</keyword>
<dbReference type="EC" id="2.7.13.3" evidence="2"/>
<keyword evidence="4" id="KW-0808">Transferase</keyword>
<dbReference type="InterPro" id="IPR003594">
    <property type="entry name" value="HATPase_dom"/>
</dbReference>
<dbReference type="InterPro" id="IPR036097">
    <property type="entry name" value="HisK_dim/P_sf"/>
</dbReference>
<comment type="catalytic activity">
    <reaction evidence="1">
        <text>ATP + protein L-histidine = ADP + protein N-phospho-L-histidine.</text>
        <dbReference type="EC" id="2.7.13.3"/>
    </reaction>
</comment>
<dbReference type="InterPro" id="IPR052162">
    <property type="entry name" value="Sensor_kinase/Photoreceptor"/>
</dbReference>
<dbReference type="CDD" id="cd00130">
    <property type="entry name" value="PAS"/>
    <property type="match status" value="1"/>
</dbReference>
<evidence type="ECO:0000313" key="9">
    <source>
        <dbReference type="EMBL" id="UOQ69718.1"/>
    </source>
</evidence>
<evidence type="ECO:0000259" key="8">
    <source>
        <dbReference type="PROSITE" id="PS50112"/>
    </source>
</evidence>
<dbReference type="PANTHER" id="PTHR43304">
    <property type="entry name" value="PHYTOCHROME-LIKE PROTEIN CPH1"/>
    <property type="match status" value="1"/>
</dbReference>
<protein>
    <recommendedName>
        <fullName evidence="2">histidine kinase</fullName>
        <ecNumber evidence="2">2.7.13.3</ecNumber>
    </recommendedName>
</protein>
<accession>A0ABY4GFI1</accession>
<dbReference type="EMBL" id="CP095068">
    <property type="protein sequence ID" value="UOQ69718.1"/>
    <property type="molecule type" value="Genomic_DNA"/>
</dbReference>